<organism evidence="11 12">
    <name type="scientific">Diploscapter pachys</name>
    <dbReference type="NCBI Taxonomy" id="2018661"/>
    <lineage>
        <taxon>Eukaryota</taxon>
        <taxon>Metazoa</taxon>
        <taxon>Ecdysozoa</taxon>
        <taxon>Nematoda</taxon>
        <taxon>Chromadorea</taxon>
        <taxon>Rhabditida</taxon>
        <taxon>Rhabditina</taxon>
        <taxon>Rhabditomorpha</taxon>
        <taxon>Rhabditoidea</taxon>
        <taxon>Rhabditidae</taxon>
        <taxon>Diploscapter</taxon>
    </lineage>
</organism>
<evidence type="ECO:0000256" key="2">
    <source>
        <dbReference type="ARBA" id="ARBA00000909"/>
    </source>
</evidence>
<evidence type="ECO:0000256" key="9">
    <source>
        <dbReference type="ARBA" id="ARBA00023235"/>
    </source>
</evidence>
<dbReference type="GO" id="GO:0000166">
    <property type="term" value="F:nucleotide binding"/>
    <property type="evidence" value="ECO:0007669"/>
    <property type="project" value="UniProtKB-KW"/>
</dbReference>
<keyword evidence="4" id="KW-0479">Metal-binding</keyword>
<dbReference type="Pfam" id="PF03853">
    <property type="entry name" value="YjeF_N"/>
    <property type="match status" value="1"/>
</dbReference>
<dbReference type="InterPro" id="IPR036652">
    <property type="entry name" value="YjeF_N_dom_sf"/>
</dbReference>
<comment type="catalytic activity">
    <reaction evidence="2">
        <text>(6R)-NADPHX = (6S)-NADPHX</text>
        <dbReference type="Rhea" id="RHEA:32227"/>
        <dbReference type="ChEBI" id="CHEBI:64076"/>
        <dbReference type="ChEBI" id="CHEBI:64077"/>
        <dbReference type="EC" id="5.1.99.6"/>
    </reaction>
</comment>
<dbReference type="AlphaFoldDB" id="A0A2A2JR84"/>
<dbReference type="GO" id="GO:0005739">
    <property type="term" value="C:mitochondrion"/>
    <property type="evidence" value="ECO:0007669"/>
    <property type="project" value="TreeGrafter"/>
</dbReference>
<sequence length="162" mass="17605">MLKNSAATTRDRRLISLVLWVTYSPVRLLATSSGFYTPTSVNSGDCTTTSKLNKMVGIVAIKDVPFIGQELAAQIDQELFNDYGFKVEQLMEIAGLAAAKAVFAQYPKGSVLVLAGPGNNGGDGFVCARHLQQFNFKPTIVYPKEGKAELMQVLKKQCEKLG</sequence>
<dbReference type="EC" id="5.1.99.6" evidence="3"/>
<dbReference type="EMBL" id="LIAE01010278">
    <property type="protein sequence ID" value="PAV64082.1"/>
    <property type="molecule type" value="Genomic_DNA"/>
</dbReference>
<dbReference type="Proteomes" id="UP000218231">
    <property type="component" value="Unassembled WGS sequence"/>
</dbReference>
<evidence type="ECO:0000256" key="3">
    <source>
        <dbReference type="ARBA" id="ARBA00012228"/>
    </source>
</evidence>
<evidence type="ECO:0000256" key="6">
    <source>
        <dbReference type="ARBA" id="ARBA00022857"/>
    </source>
</evidence>
<evidence type="ECO:0000256" key="1">
    <source>
        <dbReference type="ARBA" id="ARBA00000013"/>
    </source>
</evidence>
<comment type="catalytic activity">
    <reaction evidence="1">
        <text>(6R)-NADHX = (6S)-NADHX</text>
        <dbReference type="Rhea" id="RHEA:32215"/>
        <dbReference type="ChEBI" id="CHEBI:64074"/>
        <dbReference type="ChEBI" id="CHEBI:64075"/>
        <dbReference type="EC" id="5.1.99.6"/>
    </reaction>
</comment>
<dbReference type="SUPFAM" id="SSF64153">
    <property type="entry name" value="YjeF N-terminal domain-like"/>
    <property type="match status" value="1"/>
</dbReference>
<evidence type="ECO:0000256" key="5">
    <source>
        <dbReference type="ARBA" id="ARBA00022741"/>
    </source>
</evidence>
<dbReference type="GO" id="GO:0046872">
    <property type="term" value="F:metal ion binding"/>
    <property type="evidence" value="ECO:0007669"/>
    <property type="project" value="UniProtKB-KW"/>
</dbReference>
<dbReference type="Gene3D" id="3.40.50.10260">
    <property type="entry name" value="YjeF N-terminal domain"/>
    <property type="match status" value="1"/>
</dbReference>
<accession>A0A2A2JR84</accession>
<keyword evidence="6" id="KW-0521">NADP</keyword>
<dbReference type="STRING" id="2018661.A0A2A2JR84"/>
<keyword evidence="12" id="KW-1185">Reference proteome</keyword>
<name>A0A2A2JR84_9BILA</name>
<evidence type="ECO:0000313" key="11">
    <source>
        <dbReference type="EMBL" id="PAV64082.1"/>
    </source>
</evidence>
<keyword evidence="8" id="KW-0520">NAD</keyword>
<evidence type="ECO:0000256" key="8">
    <source>
        <dbReference type="ARBA" id="ARBA00023027"/>
    </source>
</evidence>
<reference evidence="11 12" key="1">
    <citation type="journal article" date="2017" name="Curr. Biol.">
        <title>Genome architecture and evolution of a unichromosomal asexual nematode.</title>
        <authorList>
            <person name="Fradin H."/>
            <person name="Zegar C."/>
            <person name="Gutwein M."/>
            <person name="Lucas J."/>
            <person name="Kovtun M."/>
            <person name="Corcoran D."/>
            <person name="Baugh L.R."/>
            <person name="Kiontke K."/>
            <person name="Gunsalus K."/>
            <person name="Fitch D.H."/>
            <person name="Piano F."/>
        </authorList>
    </citation>
    <scope>NUCLEOTIDE SEQUENCE [LARGE SCALE GENOMIC DNA]</scope>
    <source>
        <strain evidence="11">PF1309</strain>
    </source>
</reference>
<keyword evidence="7" id="KW-0630">Potassium</keyword>
<evidence type="ECO:0000256" key="7">
    <source>
        <dbReference type="ARBA" id="ARBA00022958"/>
    </source>
</evidence>
<keyword evidence="5" id="KW-0547">Nucleotide-binding</keyword>
<feature type="non-terminal residue" evidence="11">
    <location>
        <position position="162"/>
    </location>
</feature>
<dbReference type="PANTHER" id="PTHR13232">
    <property type="entry name" value="NAD(P)H-HYDRATE EPIMERASE"/>
    <property type="match status" value="1"/>
</dbReference>
<dbReference type="PROSITE" id="PS51385">
    <property type="entry name" value="YJEF_N"/>
    <property type="match status" value="1"/>
</dbReference>
<dbReference type="GO" id="GO:0052856">
    <property type="term" value="F:NAD(P)HX epimerase activity"/>
    <property type="evidence" value="ECO:0007669"/>
    <property type="project" value="UniProtKB-EC"/>
</dbReference>
<comment type="caution">
    <text evidence="11">The sequence shown here is derived from an EMBL/GenBank/DDBJ whole genome shotgun (WGS) entry which is preliminary data.</text>
</comment>
<dbReference type="InterPro" id="IPR032976">
    <property type="entry name" value="YJEFN_prot_NAXE-like"/>
</dbReference>
<evidence type="ECO:0000313" key="12">
    <source>
        <dbReference type="Proteomes" id="UP000218231"/>
    </source>
</evidence>
<feature type="domain" description="YjeF N-terminal" evidence="10">
    <location>
        <begin position="72"/>
        <end position="162"/>
    </location>
</feature>
<protein>
    <recommendedName>
        <fullName evidence="3">NAD(P)H-hydrate epimerase</fullName>
        <ecNumber evidence="3">5.1.99.6</ecNumber>
    </recommendedName>
</protein>
<evidence type="ECO:0000256" key="4">
    <source>
        <dbReference type="ARBA" id="ARBA00022723"/>
    </source>
</evidence>
<evidence type="ECO:0000259" key="10">
    <source>
        <dbReference type="PROSITE" id="PS51385"/>
    </source>
</evidence>
<dbReference type="PANTHER" id="PTHR13232:SF10">
    <property type="entry name" value="NAD(P)H-HYDRATE EPIMERASE"/>
    <property type="match status" value="1"/>
</dbReference>
<keyword evidence="9" id="KW-0413">Isomerase</keyword>
<dbReference type="OrthoDB" id="10064708at2759"/>
<proteinExistence type="predicted"/>
<dbReference type="InterPro" id="IPR004443">
    <property type="entry name" value="YjeF_N_dom"/>
</dbReference>
<gene>
    <name evidence="11" type="ORF">WR25_00849</name>
</gene>